<dbReference type="Proteomes" id="UP000004217">
    <property type="component" value="Unassembled WGS sequence"/>
</dbReference>
<gene>
    <name evidence="1" type="ORF">SZN_37331</name>
</gene>
<name>G2GPK4_9ACTN</name>
<feature type="non-terminal residue" evidence="1">
    <location>
        <position position="1"/>
    </location>
</feature>
<dbReference type="EMBL" id="AGBF01000391">
    <property type="protein sequence ID" value="EGX54559.1"/>
    <property type="molecule type" value="Genomic_DNA"/>
</dbReference>
<proteinExistence type="predicted"/>
<sequence>LAAPGATLRPGALAEALALRAAAVPGVARSRARVVPRSRRRLEVRWRVWLDPGTAPDEVLPTLCALAAEAEASAAPYTARTRLRLSAASHRTPHVS</sequence>
<evidence type="ECO:0000313" key="1">
    <source>
        <dbReference type="EMBL" id="EGX54559.1"/>
    </source>
</evidence>
<comment type="caution">
    <text evidence="1">The sequence shown here is derived from an EMBL/GenBank/DDBJ whole genome shotgun (WGS) entry which is preliminary data.</text>
</comment>
<keyword evidence="2" id="KW-1185">Reference proteome</keyword>
<protein>
    <submittedName>
        <fullName evidence="1">Uncharacterized protein</fullName>
    </submittedName>
</protein>
<dbReference type="PATRIC" id="fig|700597.3.peg.7219"/>
<organism evidence="1 2">
    <name type="scientific">Streptomyces zinciresistens K42</name>
    <dbReference type="NCBI Taxonomy" id="700597"/>
    <lineage>
        <taxon>Bacteria</taxon>
        <taxon>Bacillati</taxon>
        <taxon>Actinomycetota</taxon>
        <taxon>Actinomycetes</taxon>
        <taxon>Kitasatosporales</taxon>
        <taxon>Streptomycetaceae</taxon>
        <taxon>Streptomyces</taxon>
    </lineage>
</organism>
<accession>G2GPK4</accession>
<evidence type="ECO:0000313" key="2">
    <source>
        <dbReference type="Proteomes" id="UP000004217"/>
    </source>
</evidence>
<reference evidence="1 2" key="1">
    <citation type="submission" date="2011-08" db="EMBL/GenBank/DDBJ databases">
        <authorList>
            <person name="Lin Y."/>
            <person name="Hao X."/>
            <person name="Johnstone L."/>
            <person name="Miller S.J."/>
            <person name="Wei G."/>
            <person name="Rensing C."/>
        </authorList>
    </citation>
    <scope>NUCLEOTIDE SEQUENCE [LARGE SCALE GENOMIC DNA]</scope>
    <source>
        <strain evidence="1 2">K42</strain>
    </source>
</reference>
<dbReference type="AlphaFoldDB" id="G2GPK4"/>